<accession>A0A383WBL4</accession>
<evidence type="ECO:0000256" key="10">
    <source>
        <dbReference type="ARBA" id="ARBA00049080"/>
    </source>
</evidence>
<evidence type="ECO:0000256" key="5">
    <source>
        <dbReference type="ARBA" id="ARBA00023002"/>
    </source>
</evidence>
<dbReference type="GO" id="GO:0009089">
    <property type="term" value="P:lysine biosynthetic process via diaminopimelate"/>
    <property type="evidence" value="ECO:0007669"/>
    <property type="project" value="InterPro"/>
</dbReference>
<dbReference type="GO" id="GO:0008839">
    <property type="term" value="F:4-hydroxy-tetrahydrodipicolinate reductase"/>
    <property type="evidence" value="ECO:0007669"/>
    <property type="project" value="UniProtKB-EC"/>
</dbReference>
<dbReference type="PANTHER" id="PTHR20836">
    <property type="entry name" value="DIHYDRODIPICOLINATE REDUCTASE"/>
    <property type="match status" value="1"/>
</dbReference>
<dbReference type="InterPro" id="IPR036291">
    <property type="entry name" value="NAD(P)-bd_dom_sf"/>
</dbReference>
<evidence type="ECO:0000256" key="4">
    <source>
        <dbReference type="ARBA" id="ARBA00022915"/>
    </source>
</evidence>
<comment type="similarity">
    <text evidence="1">Belongs to the DapB family.</text>
</comment>
<dbReference type="AlphaFoldDB" id="A0A383WBL4"/>
<protein>
    <recommendedName>
        <fullName evidence="9">4-hydroxy-tetrahydrodipicolinate reductase</fullName>
        <ecNumber evidence="9">1.17.1.8</ecNumber>
    </recommendedName>
</protein>
<comment type="catalytic activity">
    <reaction evidence="11">
        <text>(S)-2,3,4,5-tetrahydrodipicolinate + NAD(+) + H2O = (2S,4S)-4-hydroxy-2,3,4,5-tetrahydrodipicolinate + NADH + H(+)</text>
        <dbReference type="Rhea" id="RHEA:35323"/>
        <dbReference type="ChEBI" id="CHEBI:15377"/>
        <dbReference type="ChEBI" id="CHEBI:15378"/>
        <dbReference type="ChEBI" id="CHEBI:16845"/>
        <dbReference type="ChEBI" id="CHEBI:57540"/>
        <dbReference type="ChEBI" id="CHEBI:57945"/>
        <dbReference type="ChEBI" id="CHEBI:67139"/>
        <dbReference type="EC" id="1.17.1.8"/>
    </reaction>
</comment>
<dbReference type="InterPro" id="IPR022663">
    <property type="entry name" value="DapB_C"/>
</dbReference>
<dbReference type="NCBIfam" id="TIGR02130">
    <property type="entry name" value="dapB_plant"/>
    <property type="match status" value="1"/>
</dbReference>
<dbReference type="GO" id="GO:0070402">
    <property type="term" value="F:NADPH binding"/>
    <property type="evidence" value="ECO:0007669"/>
    <property type="project" value="InterPro"/>
</dbReference>
<keyword evidence="5" id="KW-0560">Oxidoreductase</keyword>
<organism evidence="14 15">
    <name type="scientific">Tetradesmus obliquus</name>
    <name type="common">Green alga</name>
    <name type="synonym">Acutodesmus obliquus</name>
    <dbReference type="NCBI Taxonomy" id="3088"/>
    <lineage>
        <taxon>Eukaryota</taxon>
        <taxon>Viridiplantae</taxon>
        <taxon>Chlorophyta</taxon>
        <taxon>core chlorophytes</taxon>
        <taxon>Chlorophyceae</taxon>
        <taxon>CS clade</taxon>
        <taxon>Sphaeropleales</taxon>
        <taxon>Scenedesmaceae</taxon>
        <taxon>Tetradesmus</taxon>
    </lineage>
</organism>
<evidence type="ECO:0000256" key="6">
    <source>
        <dbReference type="ARBA" id="ARBA00023027"/>
    </source>
</evidence>
<dbReference type="EC" id="1.17.1.8" evidence="9"/>
<keyword evidence="2" id="KW-0028">Amino-acid biosynthesis</keyword>
<dbReference type="STRING" id="3088.A0A383WBL4"/>
<keyword evidence="6" id="KW-0520">NAD</keyword>
<dbReference type="FunFam" id="3.40.50.720:FF:000264">
    <property type="entry name" value="4-hydroxy-tetrahydrodipicolinate reductase 2 chloroplastic"/>
    <property type="match status" value="1"/>
</dbReference>
<evidence type="ECO:0000313" key="15">
    <source>
        <dbReference type="Proteomes" id="UP000256970"/>
    </source>
</evidence>
<name>A0A383WBL4_TETOB</name>
<proteinExistence type="inferred from homology"/>
<dbReference type="Pfam" id="PF05173">
    <property type="entry name" value="DapB_C"/>
    <property type="match status" value="1"/>
</dbReference>
<dbReference type="InterPro" id="IPR011859">
    <property type="entry name" value="Dihydrodipicolinate_Rdtase_pln"/>
</dbReference>
<evidence type="ECO:0000259" key="12">
    <source>
        <dbReference type="Pfam" id="PF01113"/>
    </source>
</evidence>
<dbReference type="GO" id="GO:0019877">
    <property type="term" value="P:diaminopimelate biosynthetic process"/>
    <property type="evidence" value="ECO:0007669"/>
    <property type="project" value="UniProtKB-KW"/>
</dbReference>
<dbReference type="Gene3D" id="3.40.50.720">
    <property type="entry name" value="NAD(P)-binding Rossmann-like Domain"/>
    <property type="match status" value="1"/>
</dbReference>
<dbReference type="EMBL" id="FNXT01001222">
    <property type="protein sequence ID" value="SZX75015.1"/>
    <property type="molecule type" value="Genomic_DNA"/>
</dbReference>
<comment type="catalytic activity">
    <reaction evidence="10">
        <text>(S)-2,3,4,5-tetrahydrodipicolinate + NADP(+) + H2O = (2S,4S)-4-hydroxy-2,3,4,5-tetrahydrodipicolinate + NADPH + H(+)</text>
        <dbReference type="Rhea" id="RHEA:35331"/>
        <dbReference type="ChEBI" id="CHEBI:15377"/>
        <dbReference type="ChEBI" id="CHEBI:15378"/>
        <dbReference type="ChEBI" id="CHEBI:16845"/>
        <dbReference type="ChEBI" id="CHEBI:57783"/>
        <dbReference type="ChEBI" id="CHEBI:58349"/>
        <dbReference type="ChEBI" id="CHEBI:67139"/>
        <dbReference type="EC" id="1.17.1.8"/>
    </reaction>
</comment>
<evidence type="ECO:0000256" key="7">
    <source>
        <dbReference type="ARBA" id="ARBA00023154"/>
    </source>
</evidence>
<evidence type="ECO:0000256" key="1">
    <source>
        <dbReference type="ARBA" id="ARBA00006642"/>
    </source>
</evidence>
<keyword evidence="15" id="KW-1185">Reference proteome</keyword>
<dbReference type="Pfam" id="PF01113">
    <property type="entry name" value="DapB_N"/>
    <property type="match status" value="1"/>
</dbReference>
<evidence type="ECO:0000256" key="8">
    <source>
        <dbReference type="ARBA" id="ARBA00037922"/>
    </source>
</evidence>
<dbReference type="Gene3D" id="3.30.360.10">
    <property type="entry name" value="Dihydrodipicolinate Reductase, domain 2"/>
    <property type="match status" value="1"/>
</dbReference>
<feature type="domain" description="Dihydrodipicolinate reductase N-terminal" evidence="12">
    <location>
        <begin position="59"/>
        <end position="184"/>
    </location>
</feature>
<reference evidence="14 15" key="1">
    <citation type="submission" date="2016-10" db="EMBL/GenBank/DDBJ databases">
        <authorList>
            <person name="Cai Z."/>
        </authorList>
    </citation>
    <scope>NUCLEOTIDE SEQUENCE [LARGE SCALE GENOMIC DNA]</scope>
</reference>
<keyword evidence="4" id="KW-0220">Diaminopimelate biosynthesis</keyword>
<dbReference type="InterPro" id="IPR000846">
    <property type="entry name" value="DapB_N"/>
</dbReference>
<keyword evidence="7" id="KW-0457">Lysine biosynthesis</keyword>
<dbReference type="SUPFAM" id="SSF51735">
    <property type="entry name" value="NAD(P)-binding Rossmann-fold domains"/>
    <property type="match status" value="1"/>
</dbReference>
<dbReference type="InterPro" id="IPR023940">
    <property type="entry name" value="DHDPR_bac"/>
</dbReference>
<evidence type="ECO:0000256" key="9">
    <source>
        <dbReference type="ARBA" id="ARBA00038983"/>
    </source>
</evidence>
<evidence type="ECO:0000256" key="2">
    <source>
        <dbReference type="ARBA" id="ARBA00022605"/>
    </source>
</evidence>
<sequence>MQTLNHYPSTIQRGIQRQNACRATVLLRGKHSRCKAATTLDAAAATASKPVVDVSLAPHVMVNSCTGRMGHSAAEAVVRAGLTLVPFTLTGYSAGVAVSNIGVAGIPVEVVGKERRQDIMNRIREQHPRLIVVDYTTPNCVNDNAQFYADNGVPFVMGTTGGDPQKVAAAAEAAGVYAVVSPQMGKQVVAFQAMMQLMADSFPGVFSGYSLSVVESHQRNKADTSGTAKAVVQSFNKMGLDFKENQIRKIRDRVTQLEAMAVPEDALDGHAFHTYTLRSPDQSVEFVFKHNVTGRSIYAEGTVDAVLFLAKKMQEGAQQKVYNMIDVLREGFLR</sequence>
<dbReference type="PANTHER" id="PTHR20836:SF0">
    <property type="entry name" value="4-HYDROXY-TETRAHYDRODIPICOLINATE REDUCTASE 1, CHLOROPLASTIC-RELATED"/>
    <property type="match status" value="1"/>
</dbReference>
<dbReference type="Proteomes" id="UP000256970">
    <property type="component" value="Unassembled WGS sequence"/>
</dbReference>
<gene>
    <name evidence="14" type="ORF">BQ4739_LOCUS15328</name>
</gene>
<evidence type="ECO:0000256" key="3">
    <source>
        <dbReference type="ARBA" id="ARBA00022857"/>
    </source>
</evidence>
<evidence type="ECO:0000256" key="11">
    <source>
        <dbReference type="ARBA" id="ARBA00049396"/>
    </source>
</evidence>
<dbReference type="GO" id="GO:0009570">
    <property type="term" value="C:chloroplast stroma"/>
    <property type="evidence" value="ECO:0007669"/>
    <property type="project" value="TreeGrafter"/>
</dbReference>
<comment type="pathway">
    <text evidence="8">Amino-acid biosynthesis; L-lysine biosynthesis via DAP pathway; (S)-tetrahydrodipicolinate from L-aspartate: step 4/4.</text>
</comment>
<evidence type="ECO:0000259" key="13">
    <source>
        <dbReference type="Pfam" id="PF05173"/>
    </source>
</evidence>
<feature type="domain" description="Dihydrodipicolinate reductase C-terminal" evidence="13">
    <location>
        <begin position="188"/>
        <end position="328"/>
    </location>
</feature>
<evidence type="ECO:0000313" key="14">
    <source>
        <dbReference type="EMBL" id="SZX75015.1"/>
    </source>
</evidence>
<keyword evidence="3" id="KW-0521">NADP</keyword>